<dbReference type="InterPro" id="IPR036844">
    <property type="entry name" value="Hint_dom_sf"/>
</dbReference>
<name>A0ABV7GRV7_9RHOB</name>
<comment type="caution">
    <text evidence="2">The sequence shown here is derived from an EMBL/GenBank/DDBJ whole genome shotgun (WGS) entry which is preliminary data.</text>
</comment>
<proteinExistence type="predicted"/>
<organism evidence="2 3">
    <name type="scientific">Psychromarinibacter halotolerans</name>
    <dbReference type="NCBI Taxonomy" id="1775175"/>
    <lineage>
        <taxon>Bacteria</taxon>
        <taxon>Pseudomonadati</taxon>
        <taxon>Pseudomonadota</taxon>
        <taxon>Alphaproteobacteria</taxon>
        <taxon>Rhodobacterales</taxon>
        <taxon>Paracoccaceae</taxon>
        <taxon>Psychromarinibacter</taxon>
    </lineage>
</organism>
<evidence type="ECO:0000259" key="1">
    <source>
        <dbReference type="Pfam" id="PF13403"/>
    </source>
</evidence>
<dbReference type="SUPFAM" id="SSF51294">
    <property type="entry name" value="Hedgehog/intein (Hint) domain"/>
    <property type="match status" value="1"/>
</dbReference>
<dbReference type="Pfam" id="PF13403">
    <property type="entry name" value="Hint_2"/>
    <property type="match status" value="1"/>
</dbReference>
<dbReference type="RefSeq" id="WP_275632867.1">
    <property type="nucleotide sequence ID" value="NZ_JARGYD010000004.1"/>
</dbReference>
<dbReference type="Gene3D" id="2.170.16.10">
    <property type="entry name" value="Hedgehog/Intein (Hint) domain"/>
    <property type="match status" value="1"/>
</dbReference>
<accession>A0ABV7GRV7</accession>
<dbReference type="EMBL" id="JBHRTB010000010">
    <property type="protein sequence ID" value="MFC3142885.1"/>
    <property type="molecule type" value="Genomic_DNA"/>
</dbReference>
<dbReference type="InterPro" id="IPR028992">
    <property type="entry name" value="Hedgehog/Intein_dom"/>
</dbReference>
<evidence type="ECO:0000313" key="2">
    <source>
        <dbReference type="EMBL" id="MFC3142885.1"/>
    </source>
</evidence>
<keyword evidence="3" id="KW-1185">Reference proteome</keyword>
<dbReference type="Proteomes" id="UP001595632">
    <property type="component" value="Unassembled WGS sequence"/>
</dbReference>
<gene>
    <name evidence="2" type="ORF">ACFOGP_09205</name>
</gene>
<feature type="domain" description="Hedgehog/Intein (Hint)" evidence="1">
    <location>
        <begin position="176"/>
        <end position="308"/>
    </location>
</feature>
<evidence type="ECO:0000313" key="3">
    <source>
        <dbReference type="Proteomes" id="UP001595632"/>
    </source>
</evidence>
<reference evidence="3" key="1">
    <citation type="journal article" date="2019" name="Int. J. Syst. Evol. Microbiol.">
        <title>The Global Catalogue of Microorganisms (GCM) 10K type strain sequencing project: providing services to taxonomists for standard genome sequencing and annotation.</title>
        <authorList>
            <consortium name="The Broad Institute Genomics Platform"/>
            <consortium name="The Broad Institute Genome Sequencing Center for Infectious Disease"/>
            <person name="Wu L."/>
            <person name="Ma J."/>
        </authorList>
    </citation>
    <scope>NUCLEOTIDE SEQUENCE [LARGE SCALE GENOMIC DNA]</scope>
    <source>
        <strain evidence="3">KCTC 52366</strain>
    </source>
</reference>
<sequence length="345" mass="36462">MPLYDFQTTALPTTTVTLISGVGFTYVADGVKFTVSFTNASNQGDVVVTFGAPGGGIPGPFYIADSLTFDTAPSTVPDVIRLTLESTADTDNTVFTGTALNPVALQMDGSFNSGSFDIAFTDSINGTGTVSYTTYTSNQLLTAVGSFTGITFTSSLTSGTDNAQMMNSLFVNSLECFCEDTLITTPSGQRAVQDLAEGDEVLTADGRTVAIRWLGRTMVDPAVSDAARVSPVRISKGALGNGLPERDLLVSAEHAVALDGKLVNAGALLNGTTIRRDKRTEPFAYYHVETDAHELILAEGVAAETYLEQRSDVAFDNADTRMSRVVPEMDLPRVASSRLLQATAA</sequence>
<protein>
    <submittedName>
        <fullName evidence="2">Hint domain-containing protein</fullName>
    </submittedName>
</protein>